<dbReference type="Gene3D" id="3.20.20.30">
    <property type="entry name" value="Luciferase-like domain"/>
    <property type="match status" value="1"/>
</dbReference>
<dbReference type="Pfam" id="PF00296">
    <property type="entry name" value="Bac_luciferase"/>
    <property type="match status" value="1"/>
</dbReference>
<dbReference type="HOGENOM" id="CLU_022256_1_2_9"/>
<dbReference type="NCBIfam" id="TIGR03860">
    <property type="entry name" value="FMN_nitrolo"/>
    <property type="match status" value="1"/>
</dbReference>
<feature type="binding site" evidence="6">
    <location>
        <position position="160"/>
    </location>
    <ligand>
        <name>FMN</name>
        <dbReference type="ChEBI" id="CHEBI:58210"/>
    </ligand>
</feature>
<keyword evidence="4 8" id="KW-0503">Monooxygenase</keyword>
<dbReference type="GO" id="GO:0004497">
    <property type="term" value="F:monooxygenase activity"/>
    <property type="evidence" value="ECO:0007669"/>
    <property type="project" value="UniProtKB-KW"/>
</dbReference>
<dbReference type="PANTHER" id="PTHR30011:SF16">
    <property type="entry name" value="C2H2 FINGER DOMAIN TRANSCRIPTION FACTOR (EUROFUNG)-RELATED"/>
    <property type="match status" value="1"/>
</dbReference>
<dbReference type="EMBL" id="CP003422">
    <property type="protein sequence ID" value="AFH63476.1"/>
    <property type="molecule type" value="Genomic_DNA"/>
</dbReference>
<keyword evidence="2 6" id="KW-0288">FMN</keyword>
<evidence type="ECO:0000256" key="2">
    <source>
        <dbReference type="ARBA" id="ARBA00022643"/>
    </source>
</evidence>
<accession>I0BM79</accession>
<dbReference type="InterPro" id="IPR016215">
    <property type="entry name" value="NTA_MOA"/>
</dbReference>
<feature type="binding site" evidence="6">
    <location>
        <position position="106"/>
    </location>
    <ligand>
        <name>FMN</name>
        <dbReference type="ChEBI" id="CHEBI:58210"/>
    </ligand>
</feature>
<feature type="binding site" evidence="6">
    <location>
        <position position="231"/>
    </location>
    <ligand>
        <name>FMN</name>
        <dbReference type="ChEBI" id="CHEBI:58210"/>
    </ligand>
</feature>
<dbReference type="SUPFAM" id="SSF51679">
    <property type="entry name" value="Bacterial luciferase-like"/>
    <property type="match status" value="1"/>
</dbReference>
<feature type="binding site" evidence="6">
    <location>
        <position position="69"/>
    </location>
    <ligand>
        <name>FMN</name>
        <dbReference type="ChEBI" id="CHEBI:58210"/>
    </ligand>
</feature>
<evidence type="ECO:0000313" key="8">
    <source>
        <dbReference type="EMBL" id="AFH63476.1"/>
    </source>
</evidence>
<dbReference type="GO" id="GO:0016705">
    <property type="term" value="F:oxidoreductase activity, acting on paired donors, with incorporation or reduction of molecular oxygen"/>
    <property type="evidence" value="ECO:0007669"/>
    <property type="project" value="InterPro"/>
</dbReference>
<evidence type="ECO:0000313" key="9">
    <source>
        <dbReference type="Proteomes" id="UP000007392"/>
    </source>
</evidence>
<dbReference type="PATRIC" id="fig|997761.3.peg.4481"/>
<evidence type="ECO:0000256" key="6">
    <source>
        <dbReference type="PIRSR" id="PIRSR000337-1"/>
    </source>
</evidence>
<dbReference type="InterPro" id="IPR051260">
    <property type="entry name" value="Diverse_substr_monoxygenases"/>
</dbReference>
<evidence type="ECO:0000256" key="4">
    <source>
        <dbReference type="ARBA" id="ARBA00023033"/>
    </source>
</evidence>
<evidence type="ECO:0000259" key="7">
    <source>
        <dbReference type="Pfam" id="PF00296"/>
    </source>
</evidence>
<feature type="domain" description="Luciferase-like" evidence="7">
    <location>
        <begin position="32"/>
        <end position="393"/>
    </location>
</feature>
<organism evidence="8 9">
    <name type="scientific">Paenibacillus mucilaginosus K02</name>
    <dbReference type="NCBI Taxonomy" id="997761"/>
    <lineage>
        <taxon>Bacteria</taxon>
        <taxon>Bacillati</taxon>
        <taxon>Bacillota</taxon>
        <taxon>Bacilli</taxon>
        <taxon>Bacillales</taxon>
        <taxon>Paenibacillaceae</taxon>
        <taxon>Paenibacillus</taxon>
    </lineage>
</organism>
<sequence>MKGGKKMSHPVNQPKRKLKLGAMLHGVGSSMSTWRHPELPSDASISIDYIKEQARIAEEGKLDLVFIADGLYINEKSIPHFLNRFEPVTILSAIGSVTSRIGVVGTLSTSYSEPFTVARQFASIDHITGGRAGWNVVTSPLEGSAKNFSRKEHPEHELRYEIAEEYLEVVRGLWDSWEDDAFVRNKETGVFFDPDKMHRLNHQGKHFSVEGPLNIARSKQGHPVVFQAGSSDSGRSLAARTADAVFTGHETIEEAQQFYRNVKERAAAFGRSPDEILIFPGIGPIVGRTAEEAERKYQEVADLVKVEEALLYLGRFFDHHDFSVYGLDEPFPDLGDIGANSFRSTTDRIKRKAKEEGLTLRQTALQVATPKTSFIGTPEQVADKIQAWFEQGAADGFMIGSTVPNGLRDFVELVVPVLQERGLFREEYEADTLRGNLGLPVPENRYTAARRKAAEAQVLPEQPETVPAP</sequence>
<dbReference type="CDD" id="cd01095">
    <property type="entry name" value="Nitrilotriacetate_monoxgenase"/>
    <property type="match status" value="1"/>
</dbReference>
<dbReference type="Proteomes" id="UP000007392">
    <property type="component" value="Chromosome"/>
</dbReference>
<dbReference type="KEGG" id="pmw:B2K_22730"/>
<feature type="binding site" evidence="6">
    <location>
        <position position="230"/>
    </location>
    <ligand>
        <name>FMN</name>
        <dbReference type="ChEBI" id="CHEBI:58210"/>
    </ligand>
</feature>
<gene>
    <name evidence="8" type="ORF">B2K_22730</name>
</gene>
<keyword evidence="3" id="KW-0560">Oxidoreductase</keyword>
<protein>
    <submittedName>
        <fullName evidence="8">Monooxygenase</fullName>
    </submittedName>
</protein>
<dbReference type="InterPro" id="IPR011251">
    <property type="entry name" value="Luciferase-like_dom"/>
</dbReference>
<evidence type="ECO:0000256" key="5">
    <source>
        <dbReference type="ARBA" id="ARBA00033748"/>
    </source>
</evidence>
<proteinExistence type="inferred from homology"/>
<evidence type="ECO:0000256" key="3">
    <source>
        <dbReference type="ARBA" id="ARBA00023002"/>
    </source>
</evidence>
<dbReference type="PIRSF" id="PIRSF000337">
    <property type="entry name" value="NTA_MOA"/>
    <property type="match status" value="1"/>
</dbReference>
<feature type="binding site" evidence="6">
    <location>
        <position position="156"/>
    </location>
    <ligand>
        <name>FMN</name>
        <dbReference type="ChEBI" id="CHEBI:58210"/>
    </ligand>
</feature>
<keyword evidence="1 6" id="KW-0285">Flavoprotein</keyword>
<dbReference type="AlphaFoldDB" id="I0BM79"/>
<evidence type="ECO:0000256" key="1">
    <source>
        <dbReference type="ARBA" id="ARBA00022630"/>
    </source>
</evidence>
<comment type="similarity">
    <text evidence="5">Belongs to the NtaA/SnaA/DszA monooxygenase family.</text>
</comment>
<dbReference type="PANTHER" id="PTHR30011">
    <property type="entry name" value="ALKANESULFONATE MONOOXYGENASE-RELATED"/>
    <property type="match status" value="1"/>
</dbReference>
<reference evidence="8 9" key="1">
    <citation type="submission" date="2013-06" db="EMBL/GenBank/DDBJ databases">
        <title>Complete genome sequence of Paenibacillus mucilaginosus K02.</title>
        <authorList>
            <person name="Xiao B."/>
            <person name="Sun L."/>
            <person name="Xiao L."/>
            <person name="Lian B."/>
        </authorList>
    </citation>
    <scope>NUCLEOTIDE SEQUENCE [LARGE SCALE GENOMIC DNA]</scope>
    <source>
        <strain evidence="8 9">K02</strain>
    </source>
</reference>
<name>I0BM79_9BACL</name>
<dbReference type="InterPro" id="IPR036661">
    <property type="entry name" value="Luciferase-like_sf"/>
</dbReference>